<dbReference type="PRINTS" id="PR00111">
    <property type="entry name" value="ABHYDROLASE"/>
</dbReference>
<dbReference type="InterPro" id="IPR000073">
    <property type="entry name" value="AB_hydrolase_1"/>
</dbReference>
<protein>
    <submittedName>
        <fullName evidence="3">Alpha/beta hydrolase</fullName>
    </submittedName>
</protein>
<dbReference type="EMBL" id="JANQBD010000013">
    <property type="protein sequence ID" value="MCR8633081.1"/>
    <property type="molecule type" value="Genomic_DNA"/>
</dbReference>
<gene>
    <name evidence="3" type="ORF">NV381_17920</name>
</gene>
<accession>A0ABT1YIT1</accession>
<dbReference type="Pfam" id="PF12697">
    <property type="entry name" value="Abhydrolase_6"/>
    <property type="match status" value="1"/>
</dbReference>
<feature type="domain" description="AB hydrolase-1" evidence="2">
    <location>
        <begin position="20"/>
        <end position="257"/>
    </location>
</feature>
<organism evidence="3 4">
    <name type="scientific">Paenibacillus radicis</name>
    <name type="common">ex Xue et al. 2023</name>
    <dbReference type="NCBI Taxonomy" id="2972489"/>
    <lineage>
        <taxon>Bacteria</taxon>
        <taxon>Bacillati</taxon>
        <taxon>Bacillota</taxon>
        <taxon>Bacilli</taxon>
        <taxon>Bacillales</taxon>
        <taxon>Paenibacillaceae</taxon>
        <taxon>Paenibacillus</taxon>
    </lineage>
</organism>
<dbReference type="RefSeq" id="WP_258214664.1">
    <property type="nucleotide sequence ID" value="NZ_JANQBD010000013.1"/>
</dbReference>
<sequence>MNDVTVRNNVKMIGEGVRTIIFAHGFGCDQSMWKFITPSFEKKFRVILFDYVGSGNSDLNAYTKDKYHTLRGYMQDVLDIIESYNLKNVIFIGHSISSMIGMLASIERPDYFDKLIMIGPSPCYLNEAGSYVGGFEKSDIIELLDMMEMNFAGWASFMAPLAMNNPEFPMLSKELERSFISTDPVIAREFAEVTFFSDHREDLAKATVPTLILQCSDDSIVPLEVGEYLHRHLQNSTFRLMEAKGHYPHISHPEETISLIKEYLQCN</sequence>
<evidence type="ECO:0000313" key="4">
    <source>
        <dbReference type="Proteomes" id="UP001300012"/>
    </source>
</evidence>
<dbReference type="GO" id="GO:0016787">
    <property type="term" value="F:hydrolase activity"/>
    <property type="evidence" value="ECO:0007669"/>
    <property type="project" value="UniProtKB-KW"/>
</dbReference>
<comment type="similarity">
    <text evidence="1">Belongs to the AB hydrolase superfamily.</text>
</comment>
<evidence type="ECO:0000259" key="2">
    <source>
        <dbReference type="Pfam" id="PF12697"/>
    </source>
</evidence>
<keyword evidence="4" id="KW-1185">Reference proteome</keyword>
<dbReference type="SUPFAM" id="SSF53474">
    <property type="entry name" value="alpha/beta-Hydrolases"/>
    <property type="match status" value="1"/>
</dbReference>
<name>A0ABT1YIT1_9BACL</name>
<dbReference type="InterPro" id="IPR029058">
    <property type="entry name" value="AB_hydrolase_fold"/>
</dbReference>
<dbReference type="Gene3D" id="3.40.50.1820">
    <property type="entry name" value="alpha/beta hydrolase"/>
    <property type="match status" value="1"/>
</dbReference>
<dbReference type="Proteomes" id="UP001300012">
    <property type="component" value="Unassembled WGS sequence"/>
</dbReference>
<evidence type="ECO:0000256" key="1">
    <source>
        <dbReference type="ARBA" id="ARBA00008645"/>
    </source>
</evidence>
<dbReference type="PANTHER" id="PTHR43039">
    <property type="entry name" value="ESTERASE-RELATED"/>
    <property type="match status" value="1"/>
</dbReference>
<comment type="caution">
    <text evidence="3">The sequence shown here is derived from an EMBL/GenBank/DDBJ whole genome shotgun (WGS) entry which is preliminary data.</text>
</comment>
<reference evidence="3 4" key="1">
    <citation type="submission" date="2022-08" db="EMBL/GenBank/DDBJ databases">
        <title>Paenibacillus endoradicis sp. nov., Paenibacillus radicibacter sp. nov and Paenibacillus pararadicis sp. nov., three cold-adapted plant growth-promoting bacteria isolated from root of Larix gmelinii in Great Khingan.</title>
        <authorList>
            <person name="Xue H."/>
        </authorList>
    </citation>
    <scope>NUCLEOTIDE SEQUENCE [LARGE SCALE GENOMIC DNA]</scope>
    <source>
        <strain evidence="3 4">N5-1-1-5</strain>
    </source>
</reference>
<evidence type="ECO:0000313" key="3">
    <source>
        <dbReference type="EMBL" id="MCR8633081.1"/>
    </source>
</evidence>
<proteinExistence type="inferred from homology"/>
<keyword evidence="3" id="KW-0378">Hydrolase</keyword>